<feature type="transmembrane region" description="Helical" evidence="1">
    <location>
        <begin position="173"/>
        <end position="193"/>
    </location>
</feature>
<comment type="caution">
    <text evidence="3">The sequence shown here is derived from an EMBL/GenBank/DDBJ whole genome shotgun (WGS) entry which is preliminary data.</text>
</comment>
<feature type="domain" description="CAAX prenyl protease 2/Lysostaphin resistance protein A-like" evidence="2">
    <location>
        <begin position="118"/>
        <end position="209"/>
    </location>
</feature>
<dbReference type="InterPro" id="IPR003675">
    <property type="entry name" value="Rce1/LyrA-like_dom"/>
</dbReference>
<keyword evidence="1" id="KW-0472">Membrane</keyword>
<dbReference type="Pfam" id="PF02517">
    <property type="entry name" value="Rce1-like"/>
    <property type="match status" value="1"/>
</dbReference>
<keyword evidence="1" id="KW-1133">Transmembrane helix</keyword>
<dbReference type="PANTHER" id="PTHR39430">
    <property type="entry name" value="MEMBRANE-ASSOCIATED PROTEASE-RELATED"/>
    <property type="match status" value="1"/>
</dbReference>
<dbReference type="PANTHER" id="PTHR39430:SF1">
    <property type="entry name" value="PROTEASE"/>
    <property type="match status" value="1"/>
</dbReference>
<reference evidence="4" key="1">
    <citation type="journal article" date="2021" name="Int. J. Syst. Evol. Microbiol.">
        <title>Actinocatenispora comari sp. nov., an endophytic actinomycete isolated from aerial parts of Comarum salesowianum.</title>
        <authorList>
            <person name="Oyunbileg N."/>
            <person name="Iizaka Y."/>
            <person name="Hamada M."/>
            <person name="Davaapurev B.O."/>
            <person name="Fukumoto A."/>
            <person name="Tsetseg B."/>
            <person name="Kato F."/>
            <person name="Tamura T."/>
            <person name="Batkhuu J."/>
            <person name="Anzai Y."/>
        </authorList>
    </citation>
    <scope>NUCLEOTIDE SEQUENCE [LARGE SCALE GENOMIC DNA]</scope>
    <source>
        <strain evidence="4">NUM-2625</strain>
    </source>
</reference>
<dbReference type="GO" id="GO:0004175">
    <property type="term" value="F:endopeptidase activity"/>
    <property type="evidence" value="ECO:0007669"/>
    <property type="project" value="UniProtKB-ARBA"/>
</dbReference>
<evidence type="ECO:0000259" key="2">
    <source>
        <dbReference type="Pfam" id="PF02517"/>
    </source>
</evidence>
<feature type="transmembrane region" description="Helical" evidence="1">
    <location>
        <begin position="205"/>
        <end position="222"/>
    </location>
</feature>
<name>A0A8J4ENP3_9ACTN</name>
<evidence type="ECO:0000256" key="1">
    <source>
        <dbReference type="SAM" id="Phobius"/>
    </source>
</evidence>
<dbReference type="EMBL" id="BOPO01000111">
    <property type="protein sequence ID" value="GIL30038.1"/>
    <property type="molecule type" value="Genomic_DNA"/>
</dbReference>
<dbReference type="GO" id="GO:0006508">
    <property type="term" value="P:proteolysis"/>
    <property type="evidence" value="ECO:0007669"/>
    <property type="project" value="UniProtKB-KW"/>
</dbReference>
<keyword evidence="1" id="KW-0812">Transmembrane</keyword>
<gene>
    <name evidence="3" type="ORF">NUM_52920</name>
</gene>
<protein>
    <submittedName>
        <fullName evidence="3">CAAX amino protease</fullName>
    </submittedName>
</protein>
<evidence type="ECO:0000313" key="3">
    <source>
        <dbReference type="EMBL" id="GIL30038.1"/>
    </source>
</evidence>
<dbReference type="GO" id="GO:0080120">
    <property type="term" value="P:CAAX-box protein maturation"/>
    <property type="evidence" value="ECO:0007669"/>
    <property type="project" value="UniProtKB-ARBA"/>
</dbReference>
<feature type="transmembrane region" description="Helical" evidence="1">
    <location>
        <begin position="242"/>
        <end position="265"/>
    </location>
</feature>
<keyword evidence="3" id="KW-0378">Hydrolase</keyword>
<keyword evidence="3" id="KW-0645">Protease</keyword>
<proteinExistence type="predicted"/>
<feature type="transmembrane region" description="Helical" evidence="1">
    <location>
        <begin position="46"/>
        <end position="67"/>
    </location>
</feature>
<feature type="transmembrane region" description="Helical" evidence="1">
    <location>
        <begin position="148"/>
        <end position="167"/>
    </location>
</feature>
<feature type="transmembrane region" description="Helical" evidence="1">
    <location>
        <begin position="20"/>
        <end position="40"/>
    </location>
</feature>
<evidence type="ECO:0000313" key="4">
    <source>
        <dbReference type="Proteomes" id="UP000614996"/>
    </source>
</evidence>
<sequence>MSTTERTAAVPPGTARARFFRYPLVWMVAGLVGVGATTALTSAGVVLPLVAAVAAVVVYWLVMRFLARRHVSELAPARAGWRALLGIAIGVAFIATSLLSVVTEFSFTWSTGRALPTVATTAAVALGAAVTEELMFRGLVLQALERLVGSWVALAVTAVAFGAVHLANPAATPWSAVAIAVEAGVLLGAAFLWKRNIWLAVGLHFAWNTGVGLIGIAVSGHPSDGLLVARPTGPDLLTGGSFGIEASIVPVALSVLISVPMLVTAHRRGNLVPLRRGRR</sequence>
<dbReference type="Proteomes" id="UP000614996">
    <property type="component" value="Unassembled WGS sequence"/>
</dbReference>
<feature type="transmembrane region" description="Helical" evidence="1">
    <location>
        <begin position="79"/>
        <end position="102"/>
    </location>
</feature>
<keyword evidence="4" id="KW-1185">Reference proteome</keyword>
<organism evidence="3 4">
    <name type="scientific">Actinocatenispora comari</name>
    <dbReference type="NCBI Taxonomy" id="2807577"/>
    <lineage>
        <taxon>Bacteria</taxon>
        <taxon>Bacillati</taxon>
        <taxon>Actinomycetota</taxon>
        <taxon>Actinomycetes</taxon>
        <taxon>Micromonosporales</taxon>
        <taxon>Micromonosporaceae</taxon>
        <taxon>Actinocatenispora</taxon>
    </lineage>
</organism>
<accession>A0A8J4ENP3</accession>
<dbReference type="AlphaFoldDB" id="A0A8J4ENP3"/>
<feature type="transmembrane region" description="Helical" evidence="1">
    <location>
        <begin position="114"/>
        <end position="136"/>
    </location>
</feature>